<organism evidence="2 3">
    <name type="scientific">Albibacterium profundi</name>
    <dbReference type="NCBI Taxonomy" id="3134906"/>
    <lineage>
        <taxon>Bacteria</taxon>
        <taxon>Pseudomonadati</taxon>
        <taxon>Bacteroidota</taxon>
        <taxon>Sphingobacteriia</taxon>
        <taxon>Sphingobacteriales</taxon>
        <taxon>Sphingobacteriaceae</taxon>
        <taxon>Albibacterium</taxon>
    </lineage>
</organism>
<dbReference type="EMBL" id="JBBVGT010000003">
    <property type="protein sequence ID" value="MFB5946586.1"/>
    <property type="molecule type" value="Genomic_DNA"/>
</dbReference>
<sequence length="78" mass="9228">MCRVIFSNILNKMTMVEENNKRNDQRDRDRREENDKDAAENHGQNALRNESNDPGDEDIATSEKKLKEEKERKKGHQE</sequence>
<feature type="compositionally biased region" description="Basic and acidic residues" evidence="1">
    <location>
        <begin position="18"/>
        <end position="40"/>
    </location>
</feature>
<comment type="caution">
    <text evidence="2">The sequence shown here is derived from an EMBL/GenBank/DDBJ whole genome shotgun (WGS) entry which is preliminary data.</text>
</comment>
<keyword evidence="3" id="KW-1185">Reference proteome</keyword>
<accession>A0ABV5CGA1</accession>
<proteinExistence type="predicted"/>
<dbReference type="RefSeq" id="WP_375558116.1">
    <property type="nucleotide sequence ID" value="NZ_JBBVGT010000003.1"/>
</dbReference>
<evidence type="ECO:0000313" key="2">
    <source>
        <dbReference type="EMBL" id="MFB5946586.1"/>
    </source>
</evidence>
<gene>
    <name evidence="2" type="ORF">WKR92_12180</name>
</gene>
<protein>
    <submittedName>
        <fullName evidence="2">Uncharacterized protein</fullName>
    </submittedName>
</protein>
<evidence type="ECO:0000256" key="1">
    <source>
        <dbReference type="SAM" id="MobiDB-lite"/>
    </source>
</evidence>
<feature type="compositionally biased region" description="Basic and acidic residues" evidence="1">
    <location>
        <begin position="61"/>
        <end position="78"/>
    </location>
</feature>
<reference evidence="2 3" key="1">
    <citation type="submission" date="2024-04" db="EMBL/GenBank/DDBJ databases">
        <title>Albibacterium profundi sp. nov., isolated from sediment of the Challenger Deep of Mariana Trench.</title>
        <authorList>
            <person name="Wang Y."/>
        </authorList>
    </citation>
    <scope>NUCLEOTIDE SEQUENCE [LARGE SCALE GENOMIC DNA]</scope>
    <source>
        <strain evidence="2 3">RHL897</strain>
    </source>
</reference>
<name>A0ABV5CGA1_9SPHI</name>
<feature type="region of interest" description="Disordered" evidence="1">
    <location>
        <begin position="14"/>
        <end position="78"/>
    </location>
</feature>
<evidence type="ECO:0000313" key="3">
    <source>
        <dbReference type="Proteomes" id="UP001580928"/>
    </source>
</evidence>
<dbReference type="Proteomes" id="UP001580928">
    <property type="component" value="Unassembled WGS sequence"/>
</dbReference>